<dbReference type="Proteomes" id="UP000886780">
    <property type="component" value="Unassembled WGS sequence"/>
</dbReference>
<dbReference type="InterPro" id="IPR006282">
    <property type="entry name" value="Thi_PPkinase"/>
</dbReference>
<dbReference type="EMBL" id="DXEU01000110">
    <property type="protein sequence ID" value="HIX52422.1"/>
    <property type="molecule type" value="Genomic_DNA"/>
</dbReference>
<keyword evidence="4" id="KW-0067">ATP-binding</keyword>
<dbReference type="PANTHER" id="PTHR41299:SF1">
    <property type="entry name" value="THIAMINE PYROPHOSPHOKINASE"/>
    <property type="match status" value="1"/>
</dbReference>
<dbReference type="SUPFAM" id="SSF63999">
    <property type="entry name" value="Thiamin pyrophosphokinase, catalytic domain"/>
    <property type="match status" value="1"/>
</dbReference>
<sequence>MKRGLIISGGCLDEAFAAAYLRDKKFDQVIAVDAGLKGALDLGLRVDAAVGDFDSADPGTLAAGHRQRGITWEVHRPEKDETDTELAVTTAVRCGCGELVILGALGGRMDHALGNIHLLYYAKKLGADAALVDRQNRITVLTEGRSFREGEIWGKYISFLPLTMEVKGITLTGFRYPLENRDISIGPCLCISNELAAPEAEISFREGVLICVESRDGDGQTQTGLA</sequence>
<evidence type="ECO:0000256" key="4">
    <source>
        <dbReference type="ARBA" id="ARBA00022840"/>
    </source>
</evidence>
<dbReference type="PANTHER" id="PTHR41299">
    <property type="entry name" value="THIAMINE PYROPHOSPHOKINASE"/>
    <property type="match status" value="1"/>
</dbReference>
<dbReference type="GO" id="GO:0030975">
    <property type="term" value="F:thiamine binding"/>
    <property type="evidence" value="ECO:0007669"/>
    <property type="project" value="InterPro"/>
</dbReference>
<dbReference type="GO" id="GO:0006772">
    <property type="term" value="P:thiamine metabolic process"/>
    <property type="evidence" value="ECO:0007669"/>
    <property type="project" value="UniProtKB-UniRule"/>
</dbReference>
<comment type="caution">
    <text evidence="7">The sequence shown here is derived from an EMBL/GenBank/DDBJ whole genome shotgun (WGS) entry which is preliminary data.</text>
</comment>
<keyword evidence="1 7" id="KW-0808">Transferase</keyword>
<dbReference type="InterPro" id="IPR036759">
    <property type="entry name" value="TPK_catalytic_sf"/>
</dbReference>
<proteinExistence type="predicted"/>
<evidence type="ECO:0000259" key="6">
    <source>
        <dbReference type="SMART" id="SM00983"/>
    </source>
</evidence>
<dbReference type="CDD" id="cd07995">
    <property type="entry name" value="TPK"/>
    <property type="match status" value="1"/>
</dbReference>
<dbReference type="InterPro" id="IPR036371">
    <property type="entry name" value="TPK_B1-bd_sf"/>
</dbReference>
<dbReference type="Pfam" id="PF04265">
    <property type="entry name" value="TPK_B1_binding"/>
    <property type="match status" value="1"/>
</dbReference>
<gene>
    <name evidence="7" type="ORF">IAA28_06425</name>
</gene>
<evidence type="ECO:0000256" key="5">
    <source>
        <dbReference type="NCBIfam" id="TIGR01378"/>
    </source>
</evidence>
<dbReference type="InterPro" id="IPR007371">
    <property type="entry name" value="TPK_catalytic"/>
</dbReference>
<evidence type="ECO:0000256" key="3">
    <source>
        <dbReference type="ARBA" id="ARBA00022777"/>
    </source>
</evidence>
<dbReference type="Pfam" id="PF04263">
    <property type="entry name" value="TPK_catalytic"/>
    <property type="match status" value="1"/>
</dbReference>
<keyword evidence="2" id="KW-0547">Nucleotide-binding</keyword>
<keyword evidence="3" id="KW-0418">Kinase</keyword>
<protein>
    <recommendedName>
        <fullName evidence="5">Thiamine diphosphokinase</fullName>
        <ecNumber evidence="5">2.7.6.2</ecNumber>
    </recommendedName>
</protein>
<dbReference type="AlphaFoldDB" id="A0A9D1W506"/>
<evidence type="ECO:0000256" key="2">
    <source>
        <dbReference type="ARBA" id="ARBA00022741"/>
    </source>
</evidence>
<dbReference type="SMART" id="SM00983">
    <property type="entry name" value="TPK_B1_binding"/>
    <property type="match status" value="1"/>
</dbReference>
<dbReference type="NCBIfam" id="TIGR01378">
    <property type="entry name" value="thi_PPkinase"/>
    <property type="match status" value="1"/>
</dbReference>
<accession>A0A9D1W506</accession>
<name>A0A9D1W506_9FIRM</name>
<dbReference type="InterPro" id="IPR007373">
    <property type="entry name" value="Thiamin_PyroPKinase_B1-bd"/>
</dbReference>
<feature type="domain" description="Thiamin pyrophosphokinase thiamin-binding" evidence="6">
    <location>
        <begin position="150"/>
        <end position="210"/>
    </location>
</feature>
<reference evidence="7" key="1">
    <citation type="journal article" date="2021" name="PeerJ">
        <title>Extensive microbial diversity within the chicken gut microbiome revealed by metagenomics and culture.</title>
        <authorList>
            <person name="Gilroy R."/>
            <person name="Ravi A."/>
            <person name="Getino M."/>
            <person name="Pursley I."/>
            <person name="Horton D.L."/>
            <person name="Alikhan N.F."/>
            <person name="Baker D."/>
            <person name="Gharbi K."/>
            <person name="Hall N."/>
            <person name="Watson M."/>
            <person name="Adriaenssens E.M."/>
            <person name="Foster-Nyarko E."/>
            <person name="Jarju S."/>
            <person name="Secka A."/>
            <person name="Antonio M."/>
            <person name="Oren A."/>
            <person name="Chaudhuri R.R."/>
            <person name="La Ragione R."/>
            <person name="Hildebrand F."/>
            <person name="Pallen M.J."/>
        </authorList>
    </citation>
    <scope>NUCLEOTIDE SEQUENCE</scope>
    <source>
        <strain evidence="7">ChiGjej4B4-12881</strain>
    </source>
</reference>
<dbReference type="SUPFAM" id="SSF63862">
    <property type="entry name" value="Thiamin pyrophosphokinase, substrate-binding domain"/>
    <property type="match status" value="1"/>
</dbReference>
<dbReference type="GO" id="GO:0016301">
    <property type="term" value="F:kinase activity"/>
    <property type="evidence" value="ECO:0007669"/>
    <property type="project" value="UniProtKB-KW"/>
</dbReference>
<dbReference type="GO" id="GO:0004788">
    <property type="term" value="F:thiamine diphosphokinase activity"/>
    <property type="evidence" value="ECO:0007669"/>
    <property type="project" value="UniProtKB-UniRule"/>
</dbReference>
<evidence type="ECO:0000313" key="7">
    <source>
        <dbReference type="EMBL" id="HIX52422.1"/>
    </source>
</evidence>
<evidence type="ECO:0000313" key="8">
    <source>
        <dbReference type="Proteomes" id="UP000886780"/>
    </source>
</evidence>
<reference evidence="7" key="2">
    <citation type="submission" date="2021-04" db="EMBL/GenBank/DDBJ databases">
        <authorList>
            <person name="Gilroy R."/>
        </authorList>
    </citation>
    <scope>NUCLEOTIDE SEQUENCE</scope>
    <source>
        <strain evidence="7">ChiGjej4B4-12881</strain>
    </source>
</reference>
<dbReference type="InterPro" id="IPR053149">
    <property type="entry name" value="TPK"/>
</dbReference>
<evidence type="ECO:0000256" key="1">
    <source>
        <dbReference type="ARBA" id="ARBA00022679"/>
    </source>
</evidence>
<organism evidence="7 8">
    <name type="scientific">Candidatus Lachnoclostridium stercoripullorum</name>
    <dbReference type="NCBI Taxonomy" id="2838635"/>
    <lineage>
        <taxon>Bacteria</taxon>
        <taxon>Bacillati</taxon>
        <taxon>Bacillota</taxon>
        <taxon>Clostridia</taxon>
        <taxon>Lachnospirales</taxon>
        <taxon>Lachnospiraceae</taxon>
    </lineage>
</organism>
<dbReference type="Gene3D" id="3.40.50.10240">
    <property type="entry name" value="Thiamin pyrophosphokinase, catalytic domain"/>
    <property type="match status" value="1"/>
</dbReference>
<dbReference type="GO" id="GO:0005524">
    <property type="term" value="F:ATP binding"/>
    <property type="evidence" value="ECO:0007669"/>
    <property type="project" value="UniProtKB-KW"/>
</dbReference>
<dbReference type="EC" id="2.7.6.2" evidence="5"/>
<dbReference type="GO" id="GO:0009229">
    <property type="term" value="P:thiamine diphosphate biosynthetic process"/>
    <property type="evidence" value="ECO:0007669"/>
    <property type="project" value="InterPro"/>
</dbReference>